<dbReference type="InterPro" id="IPR001647">
    <property type="entry name" value="HTH_TetR"/>
</dbReference>
<feature type="domain" description="HTH tetR-type" evidence="3">
    <location>
        <begin position="17"/>
        <end position="77"/>
    </location>
</feature>
<gene>
    <name evidence="4" type="ORF">RPE78_04225</name>
</gene>
<organism evidence="4 5">
    <name type="scientific">Thioclava litoralis</name>
    <dbReference type="NCBI Taxonomy" id="3076557"/>
    <lineage>
        <taxon>Bacteria</taxon>
        <taxon>Pseudomonadati</taxon>
        <taxon>Pseudomonadota</taxon>
        <taxon>Alphaproteobacteria</taxon>
        <taxon>Rhodobacterales</taxon>
        <taxon>Paracoccaceae</taxon>
        <taxon>Thioclava</taxon>
    </lineage>
</organism>
<dbReference type="SUPFAM" id="SSF48498">
    <property type="entry name" value="Tetracyclin repressor-like, C-terminal domain"/>
    <property type="match status" value="1"/>
</dbReference>
<proteinExistence type="predicted"/>
<dbReference type="RefSeq" id="WP_339108254.1">
    <property type="nucleotide sequence ID" value="NZ_CP135443.1"/>
</dbReference>
<dbReference type="PROSITE" id="PS50977">
    <property type="entry name" value="HTH_TETR_2"/>
    <property type="match status" value="1"/>
</dbReference>
<dbReference type="InterPro" id="IPR050109">
    <property type="entry name" value="HTH-type_TetR-like_transc_reg"/>
</dbReference>
<dbReference type="PANTHER" id="PTHR30055:SF146">
    <property type="entry name" value="HTH-TYPE TRANSCRIPTIONAL DUAL REGULATOR CECR"/>
    <property type="match status" value="1"/>
</dbReference>
<evidence type="ECO:0000259" key="3">
    <source>
        <dbReference type="PROSITE" id="PS50977"/>
    </source>
</evidence>
<dbReference type="Pfam" id="PF14246">
    <property type="entry name" value="TetR_C_7"/>
    <property type="match status" value="1"/>
</dbReference>
<dbReference type="EMBL" id="CP135443">
    <property type="protein sequence ID" value="WRY34505.1"/>
    <property type="molecule type" value="Genomic_DNA"/>
</dbReference>
<name>A0ABZ1E0C1_9RHOB</name>
<dbReference type="InterPro" id="IPR009057">
    <property type="entry name" value="Homeodomain-like_sf"/>
</dbReference>
<protein>
    <submittedName>
        <fullName evidence="4">TetR/AcrR family transcriptional regulator</fullName>
    </submittedName>
</protein>
<dbReference type="Gene3D" id="1.10.357.10">
    <property type="entry name" value="Tetracycline Repressor, domain 2"/>
    <property type="match status" value="1"/>
</dbReference>
<dbReference type="InterPro" id="IPR023772">
    <property type="entry name" value="DNA-bd_HTH_TetR-type_CS"/>
</dbReference>
<evidence type="ECO:0000256" key="1">
    <source>
        <dbReference type="ARBA" id="ARBA00023125"/>
    </source>
</evidence>
<keyword evidence="1 2" id="KW-0238">DNA-binding</keyword>
<dbReference type="InterPro" id="IPR036271">
    <property type="entry name" value="Tet_transcr_reg_TetR-rel_C_sf"/>
</dbReference>
<dbReference type="Gene3D" id="1.10.10.60">
    <property type="entry name" value="Homeodomain-like"/>
    <property type="match status" value="1"/>
</dbReference>
<dbReference type="InterPro" id="IPR039536">
    <property type="entry name" value="TetR_C_Proteobacteria"/>
</dbReference>
<reference evidence="4 5" key="1">
    <citation type="submission" date="2023-09" db="EMBL/GenBank/DDBJ databases">
        <title>Thioclava shenzhenensis sp. nov., a multidrug resistant bacteria-antagonizing species isolated from coastal seawater.</title>
        <authorList>
            <person name="Long M."/>
        </authorList>
    </citation>
    <scope>NUCLEOTIDE SEQUENCE [LARGE SCALE GENOMIC DNA]</scope>
    <source>
        <strain evidence="4 5">FTW29</strain>
    </source>
</reference>
<dbReference type="PANTHER" id="PTHR30055">
    <property type="entry name" value="HTH-TYPE TRANSCRIPTIONAL REGULATOR RUTR"/>
    <property type="match status" value="1"/>
</dbReference>
<sequence length="223" mass="24964">MTHSPKQPAMETCIRRGRKFDQVLEGARKVFLRDGFEGASVDDIAREAGVSKATLYSYVPDKRLLFMVFAQQECAMQAQSSMSPMEAMDAPIEVVLTGAAEKLTTYIFSDFGRDIFRICVAEAERFPEVGRQFYATGHVVVCDKLVGLMRRGAERGELKIEDFDFAAEQFLELCKANLHAKIVFGLPEMLTEDCRQRTVKEAVAMFMARYGTKCHCQTEGGAS</sequence>
<dbReference type="SUPFAM" id="SSF46689">
    <property type="entry name" value="Homeodomain-like"/>
    <property type="match status" value="1"/>
</dbReference>
<evidence type="ECO:0000256" key="2">
    <source>
        <dbReference type="PROSITE-ProRule" id="PRU00335"/>
    </source>
</evidence>
<dbReference type="PROSITE" id="PS01081">
    <property type="entry name" value="HTH_TETR_1"/>
    <property type="match status" value="1"/>
</dbReference>
<dbReference type="Pfam" id="PF00440">
    <property type="entry name" value="TetR_N"/>
    <property type="match status" value="1"/>
</dbReference>
<dbReference type="Proteomes" id="UP001623290">
    <property type="component" value="Chromosome"/>
</dbReference>
<feature type="DNA-binding region" description="H-T-H motif" evidence="2">
    <location>
        <begin position="40"/>
        <end position="59"/>
    </location>
</feature>
<evidence type="ECO:0000313" key="4">
    <source>
        <dbReference type="EMBL" id="WRY34505.1"/>
    </source>
</evidence>
<dbReference type="PRINTS" id="PR00455">
    <property type="entry name" value="HTHTETR"/>
</dbReference>
<evidence type="ECO:0000313" key="5">
    <source>
        <dbReference type="Proteomes" id="UP001623290"/>
    </source>
</evidence>
<accession>A0ABZ1E0C1</accession>
<keyword evidence="5" id="KW-1185">Reference proteome</keyword>